<dbReference type="EMBL" id="AAGRSV010000013">
    <property type="protein sequence ID" value="EBR2795609.1"/>
    <property type="molecule type" value="Genomic_DNA"/>
</dbReference>
<protein>
    <recommendedName>
        <fullName evidence="1">KAP NTPase domain-containing protein</fullName>
    </recommendedName>
</protein>
<dbReference type="Pfam" id="PF07693">
    <property type="entry name" value="KAP_NTPase"/>
    <property type="match status" value="1"/>
</dbReference>
<gene>
    <name evidence="2" type="ORF">B6F80_20000</name>
</gene>
<reference evidence="2" key="1">
    <citation type="submission" date="2018-07" db="EMBL/GenBank/DDBJ databases">
        <authorList>
            <consortium name="GenomeTrakr network: Whole genome sequencing for foodborne pathogen traceback"/>
        </authorList>
    </citation>
    <scope>NUCLEOTIDE SEQUENCE</scope>
    <source>
        <strain evidence="2">CFSAN008754</strain>
    </source>
</reference>
<comment type="caution">
    <text evidence="2">The sequence shown here is derived from an EMBL/GenBank/DDBJ whole genome shotgun (WGS) entry which is preliminary data.</text>
</comment>
<evidence type="ECO:0000313" key="2">
    <source>
        <dbReference type="EMBL" id="EBR2795609.1"/>
    </source>
</evidence>
<sequence>MRMTAQVKSFSNGFCENDDIFGRKKLHDIIMRVATNAPDQSLVLALDDKWGNGKTSFVRMMESEINKKHSDKFEVIYFDAFKSDYQSDPFVALTSNIYSLVNKEEGKLKTLGEKLLKAGKKLGASFFLNGTKFAISTFSGGLLSGTTLEKASDTISDSISSPVEAYIEEKIKTSESESATIEQFGNLLTEISKESGKKIFFIIDELDRARPDFSLDLLEKIKHIFSVEGVIFLLVVNREQFEKSIECRYGKINSRLYLNKFVHYWFTLPKRNHLSEDCLNRFNHSTIKQYLITIDSGNNLLVKNGPLLNTLSYLLEVNGCSLREAERCYSVFTVIENTNKINNIGNDIFKVAMGLVAFLKVHNPQVLSDIIFRKYGVDEIYLKLSISKSHMRVIPELPLLNHLLQYHFTTDEQLKDPDTKKLYENIESFFGVRVPLLENMCETVEGFEISY</sequence>
<dbReference type="SUPFAM" id="SSF52540">
    <property type="entry name" value="P-loop containing nucleoside triphosphate hydrolases"/>
    <property type="match status" value="1"/>
</dbReference>
<dbReference type="InterPro" id="IPR027417">
    <property type="entry name" value="P-loop_NTPase"/>
</dbReference>
<dbReference type="AlphaFoldDB" id="A0A5U7D2B0"/>
<evidence type="ECO:0000259" key="1">
    <source>
        <dbReference type="Pfam" id="PF07693"/>
    </source>
</evidence>
<dbReference type="InterPro" id="IPR011646">
    <property type="entry name" value="KAP_P-loop"/>
</dbReference>
<name>A0A5U7D2B0_SALER</name>
<dbReference type="Gene3D" id="3.40.50.300">
    <property type="entry name" value="P-loop containing nucleotide triphosphate hydrolases"/>
    <property type="match status" value="1"/>
</dbReference>
<organism evidence="2">
    <name type="scientific">Salmonella enterica</name>
    <name type="common">Salmonella choleraesuis</name>
    <dbReference type="NCBI Taxonomy" id="28901"/>
    <lineage>
        <taxon>Bacteria</taxon>
        <taxon>Pseudomonadati</taxon>
        <taxon>Pseudomonadota</taxon>
        <taxon>Gammaproteobacteria</taxon>
        <taxon>Enterobacterales</taxon>
        <taxon>Enterobacteriaceae</taxon>
        <taxon>Salmonella</taxon>
    </lineage>
</organism>
<feature type="domain" description="KAP NTPase" evidence="1">
    <location>
        <begin position="25"/>
        <end position="271"/>
    </location>
</feature>
<accession>A0A5U7D2B0</accession>
<proteinExistence type="predicted"/>